<protein>
    <submittedName>
        <fullName evidence="1">WG repeat-containing protein</fullName>
    </submittedName>
</protein>
<name>A0A848LW29_9BACT</name>
<dbReference type="Proteomes" id="UP000518300">
    <property type="component" value="Unassembled WGS sequence"/>
</dbReference>
<dbReference type="RefSeq" id="WP_169351013.1">
    <property type="nucleotide sequence ID" value="NZ_JABBJJ010000357.1"/>
</dbReference>
<reference evidence="1 2" key="1">
    <citation type="submission" date="2020-04" db="EMBL/GenBank/DDBJ databases">
        <title>Draft genome of Pyxidicoccus fallax type strain.</title>
        <authorList>
            <person name="Whitworth D.E."/>
        </authorList>
    </citation>
    <scope>NUCLEOTIDE SEQUENCE [LARGE SCALE GENOMIC DNA]</scope>
    <source>
        <strain evidence="1 2">DSM 14698</strain>
    </source>
</reference>
<comment type="caution">
    <text evidence="1">The sequence shown here is derived from an EMBL/GenBank/DDBJ whole genome shotgun (WGS) entry which is preliminary data.</text>
</comment>
<dbReference type="PANTHER" id="PTHR37841">
    <property type="entry name" value="GLR2918 PROTEIN"/>
    <property type="match status" value="1"/>
</dbReference>
<dbReference type="Pfam" id="PF14903">
    <property type="entry name" value="WG_beta_rep"/>
    <property type="match status" value="3"/>
</dbReference>
<dbReference type="PANTHER" id="PTHR37841:SF1">
    <property type="entry name" value="DUF3298 DOMAIN-CONTAINING PROTEIN"/>
    <property type="match status" value="1"/>
</dbReference>
<accession>A0A848LW29</accession>
<sequence length="300" mass="32221">MSVRHGYIDVSGAFVIPSPHGNLFRFNEGLARMPVSGAWAFIDPKGRERLRVERAFTGFSDGLALTGEGFINPKGKVVLPVRFLNNFTRYVVGGKSYGHVGLFGSGLAPVTPPGAKASSAFIDKKGEVVLDGFGGGMVERFVDGKARVHLKTPPKGEVSRLIDPKGRCLASYPFKSMGSFSEGLALAHKARKLGFVDEAGAWVLEPAWSSWERDLSECRFSEGLAPVKVKGRYGFIDRKGTQVIAPRFKAVVGGFSQGVAPVKEDGLFGYIHPDGSWAIPPRFTSVQPFAHGLAAVSLPA</sequence>
<evidence type="ECO:0000313" key="2">
    <source>
        <dbReference type="Proteomes" id="UP000518300"/>
    </source>
</evidence>
<evidence type="ECO:0000313" key="1">
    <source>
        <dbReference type="EMBL" id="NMO21841.1"/>
    </source>
</evidence>
<gene>
    <name evidence="1" type="ORF">HG543_44370</name>
</gene>
<organism evidence="1 2">
    <name type="scientific">Pyxidicoccus fallax</name>
    <dbReference type="NCBI Taxonomy" id="394095"/>
    <lineage>
        <taxon>Bacteria</taxon>
        <taxon>Pseudomonadati</taxon>
        <taxon>Myxococcota</taxon>
        <taxon>Myxococcia</taxon>
        <taxon>Myxococcales</taxon>
        <taxon>Cystobacterineae</taxon>
        <taxon>Myxococcaceae</taxon>
        <taxon>Pyxidicoccus</taxon>
    </lineage>
</organism>
<keyword evidence="2" id="KW-1185">Reference proteome</keyword>
<proteinExistence type="predicted"/>
<dbReference type="AlphaFoldDB" id="A0A848LW29"/>
<dbReference type="EMBL" id="JABBJJ010000357">
    <property type="protein sequence ID" value="NMO21841.1"/>
    <property type="molecule type" value="Genomic_DNA"/>
</dbReference>
<dbReference type="InterPro" id="IPR032774">
    <property type="entry name" value="WG_beta_rep"/>
</dbReference>